<dbReference type="AlphaFoldDB" id="K1Q7H2"/>
<proteinExistence type="predicted"/>
<feature type="region of interest" description="Disordered" evidence="2">
    <location>
        <begin position="591"/>
        <end position="653"/>
    </location>
</feature>
<dbReference type="HOGENOM" id="CLU_419935_0_0_1"/>
<accession>K1Q7H2</accession>
<feature type="compositionally biased region" description="Basic and acidic residues" evidence="2">
    <location>
        <begin position="591"/>
        <end position="602"/>
    </location>
</feature>
<keyword evidence="1" id="KW-0175">Coiled coil</keyword>
<name>K1Q7H2_MAGGI</name>
<feature type="compositionally biased region" description="Polar residues" evidence="2">
    <location>
        <begin position="560"/>
        <end position="570"/>
    </location>
</feature>
<sequence length="653" mass="75407">MELVTTNLINISKVLMLRVLWDSLSSNELLLPNKDGCGEDHNRLAEEWTRLWKSRQQIQQEIEQLTSAMAVNPGQFENLAKMTRIPVQSLSQTSNPAHTAVKLRNIHPPSGIQTGSQKRSTYIESDTDQTETPRPQSYRSYDKTQQTRDNSRLLFYRDPFPGGVPVGEEFSVESRANLERLRNKQLQREKMQLAQLQYSAGDKKKRVYTRKERDQRRAQLLTGPTLSSEVMSDLENRHGGPLGSRYALSNQGSESRSPSVYSSPVGNWDQLKLGRNMRAAPRHIIDSREALRSSNQLRNKDKIEMLNRQQQLLQQQREQRMKFLEEQRLKEKAQLMVNESLLSNELARHRSNQSSRESLHKIKMEGLLTKYTNMIKGLMQSPWLVIDADSRMLEDFENSAGDKRKRVCSVMERDQRRAQNLTGSMLDSKFKSDLENRLGSRRSLQSKYGHDHRALLNNQWAKRRSPSVYSSPVGNWDQLKVWRNTRAAPQHIIGSREALRSSNQLKNKDKIKMFNRQQQLLQQQREQRMKFNESMFSNRLARHRSNQSSRESLHKLGKRSMSNGSLSNRDGYTGRRLVSITSLMKYNKEIEKEDDKMSDKINSETLAPSQGRVSRASNPAPEKTTKSEDFSENVHLEGQGILNDSDNPDKKTN</sequence>
<evidence type="ECO:0000313" key="3">
    <source>
        <dbReference type="EMBL" id="EKC32702.1"/>
    </source>
</evidence>
<feature type="compositionally biased region" description="Polar residues" evidence="2">
    <location>
        <begin position="111"/>
        <end position="139"/>
    </location>
</feature>
<evidence type="ECO:0000256" key="2">
    <source>
        <dbReference type="SAM" id="MobiDB-lite"/>
    </source>
</evidence>
<organism evidence="3">
    <name type="scientific">Magallana gigas</name>
    <name type="common">Pacific oyster</name>
    <name type="synonym">Crassostrea gigas</name>
    <dbReference type="NCBI Taxonomy" id="29159"/>
    <lineage>
        <taxon>Eukaryota</taxon>
        <taxon>Metazoa</taxon>
        <taxon>Spiralia</taxon>
        <taxon>Lophotrochozoa</taxon>
        <taxon>Mollusca</taxon>
        <taxon>Bivalvia</taxon>
        <taxon>Autobranchia</taxon>
        <taxon>Pteriomorphia</taxon>
        <taxon>Ostreida</taxon>
        <taxon>Ostreoidea</taxon>
        <taxon>Ostreidae</taxon>
        <taxon>Magallana</taxon>
    </lineage>
</organism>
<feature type="compositionally biased region" description="Basic and acidic residues" evidence="2">
    <location>
        <begin position="140"/>
        <end position="151"/>
    </location>
</feature>
<feature type="compositionally biased region" description="Low complexity" evidence="2">
    <location>
        <begin position="253"/>
        <end position="265"/>
    </location>
</feature>
<feature type="compositionally biased region" description="Polar residues" evidence="2">
    <location>
        <begin position="603"/>
        <end position="617"/>
    </location>
</feature>
<protein>
    <submittedName>
        <fullName evidence="3">Uncharacterized protein</fullName>
    </submittedName>
</protein>
<feature type="coiled-coil region" evidence="1">
    <location>
        <begin position="299"/>
        <end position="326"/>
    </location>
</feature>
<feature type="region of interest" description="Disordered" evidence="2">
    <location>
        <begin position="538"/>
        <end position="572"/>
    </location>
</feature>
<dbReference type="InParanoid" id="K1Q7H2"/>
<evidence type="ECO:0000256" key="1">
    <source>
        <dbReference type="SAM" id="Coils"/>
    </source>
</evidence>
<feature type="compositionally biased region" description="Basic and acidic residues" evidence="2">
    <location>
        <begin position="623"/>
        <end position="635"/>
    </location>
</feature>
<gene>
    <name evidence="3" type="ORF">CGI_10024080</name>
</gene>
<feature type="region of interest" description="Disordered" evidence="2">
    <location>
        <begin position="104"/>
        <end position="151"/>
    </location>
</feature>
<dbReference type="EMBL" id="JH816167">
    <property type="protein sequence ID" value="EKC32702.1"/>
    <property type="molecule type" value="Genomic_DNA"/>
</dbReference>
<feature type="region of interest" description="Disordered" evidence="2">
    <location>
        <begin position="201"/>
        <end position="268"/>
    </location>
</feature>
<reference evidence="3" key="1">
    <citation type="journal article" date="2012" name="Nature">
        <title>The oyster genome reveals stress adaptation and complexity of shell formation.</title>
        <authorList>
            <person name="Zhang G."/>
            <person name="Fang X."/>
            <person name="Guo X."/>
            <person name="Li L."/>
            <person name="Luo R."/>
            <person name="Xu F."/>
            <person name="Yang P."/>
            <person name="Zhang L."/>
            <person name="Wang X."/>
            <person name="Qi H."/>
            <person name="Xiong Z."/>
            <person name="Que H."/>
            <person name="Xie Y."/>
            <person name="Holland P.W."/>
            <person name="Paps J."/>
            <person name="Zhu Y."/>
            <person name="Wu F."/>
            <person name="Chen Y."/>
            <person name="Wang J."/>
            <person name="Peng C."/>
            <person name="Meng J."/>
            <person name="Yang L."/>
            <person name="Liu J."/>
            <person name="Wen B."/>
            <person name="Zhang N."/>
            <person name="Huang Z."/>
            <person name="Zhu Q."/>
            <person name="Feng Y."/>
            <person name="Mount A."/>
            <person name="Hedgecock D."/>
            <person name="Xu Z."/>
            <person name="Liu Y."/>
            <person name="Domazet-Loso T."/>
            <person name="Du Y."/>
            <person name="Sun X."/>
            <person name="Zhang S."/>
            <person name="Liu B."/>
            <person name="Cheng P."/>
            <person name="Jiang X."/>
            <person name="Li J."/>
            <person name="Fan D."/>
            <person name="Wang W."/>
            <person name="Fu W."/>
            <person name="Wang T."/>
            <person name="Wang B."/>
            <person name="Zhang J."/>
            <person name="Peng Z."/>
            <person name="Li Y."/>
            <person name="Li N."/>
            <person name="Wang J."/>
            <person name="Chen M."/>
            <person name="He Y."/>
            <person name="Tan F."/>
            <person name="Song X."/>
            <person name="Zheng Q."/>
            <person name="Huang R."/>
            <person name="Yang H."/>
            <person name="Du X."/>
            <person name="Chen L."/>
            <person name="Yang M."/>
            <person name="Gaffney P.M."/>
            <person name="Wang S."/>
            <person name="Luo L."/>
            <person name="She Z."/>
            <person name="Ming Y."/>
            <person name="Huang W."/>
            <person name="Zhang S."/>
            <person name="Huang B."/>
            <person name="Zhang Y."/>
            <person name="Qu T."/>
            <person name="Ni P."/>
            <person name="Miao G."/>
            <person name="Wang J."/>
            <person name="Wang Q."/>
            <person name="Steinberg C.E."/>
            <person name="Wang H."/>
            <person name="Li N."/>
            <person name="Qian L."/>
            <person name="Zhang G."/>
            <person name="Li Y."/>
            <person name="Yang H."/>
            <person name="Liu X."/>
            <person name="Wang J."/>
            <person name="Yin Y."/>
            <person name="Wang J."/>
        </authorList>
    </citation>
    <scope>NUCLEOTIDE SEQUENCE [LARGE SCALE GENOMIC DNA]</scope>
    <source>
        <strain evidence="3">05x7-T-G4-1.051#20</strain>
    </source>
</reference>